<comment type="caution">
    <text evidence="5">The sequence shown here is derived from an EMBL/GenBank/DDBJ whole genome shotgun (WGS) entry which is preliminary data.</text>
</comment>
<feature type="transmembrane region" description="Helical" evidence="2">
    <location>
        <begin position="113"/>
        <end position="141"/>
    </location>
</feature>
<dbReference type="OrthoDB" id="5098035at2"/>
<dbReference type="Pfam" id="PF25591">
    <property type="entry name" value="LRV_2"/>
    <property type="match status" value="1"/>
</dbReference>
<protein>
    <recommendedName>
        <fullName evidence="7">PASTA domain-containing protein</fullName>
    </recommendedName>
</protein>
<reference evidence="5 6" key="1">
    <citation type="submission" date="2019-03" db="EMBL/GenBank/DDBJ databases">
        <title>Genomics of glacier-inhabiting Cryobacterium strains.</title>
        <authorList>
            <person name="Liu Q."/>
            <person name="Xin Y.-H."/>
        </authorList>
    </citation>
    <scope>NUCLEOTIDE SEQUENCE [LARGE SCALE GENOMIC DNA]</scope>
    <source>
        <strain evidence="5 6">HLT2-23</strain>
    </source>
</reference>
<evidence type="ECO:0000259" key="3">
    <source>
        <dbReference type="Pfam" id="PF08305"/>
    </source>
</evidence>
<keyword evidence="2" id="KW-1133">Transmembrane helix</keyword>
<dbReference type="EMBL" id="SOEY01000032">
    <property type="protein sequence ID" value="TFB69021.1"/>
    <property type="molecule type" value="Genomic_DNA"/>
</dbReference>
<dbReference type="RefSeq" id="WP_134504421.1">
    <property type="nucleotide sequence ID" value="NZ_SOEY01000032.1"/>
</dbReference>
<keyword evidence="6" id="KW-1185">Reference proteome</keyword>
<dbReference type="SUPFAM" id="SSF49785">
    <property type="entry name" value="Galactose-binding domain-like"/>
    <property type="match status" value="1"/>
</dbReference>
<keyword evidence="2" id="KW-0472">Membrane</keyword>
<feature type="region of interest" description="Disordered" evidence="1">
    <location>
        <begin position="85"/>
        <end position="107"/>
    </location>
</feature>
<evidence type="ECO:0000313" key="6">
    <source>
        <dbReference type="Proteomes" id="UP000298173"/>
    </source>
</evidence>
<evidence type="ECO:0000256" key="1">
    <source>
        <dbReference type="SAM" id="MobiDB-lite"/>
    </source>
</evidence>
<sequence>MNPTLIALQNLAADPRSTPERLAELAQQHPQLRTIIAENPASYPALVQWIADVTAADQAAAALMTAGVAADVTETELPAPAVAPFESPATATETASPAADTTAPESRQHKARWWMAVAGASVLALMLASGAGGVFAGWAVANHLVVAETSRASPEVITVALPEYEPGDVAIMPDVRGLDTARATQAIVDAGIPAELIEVATRPAAGVVGVIVQQTPVFGAENPTSVTILESTPAVVPVFADRPATEIIDELQGMGASVAQIRQYVPGAVIGTVTSIVPAPGSPLPESVAIVIADSASRISLDDIDPSTGSTSFGSTQTVGGQDYDDAVTVSASPDTETVTWTFDGHVAEVTGSLGLEDDQYDDETITVVVLADGAEIARYPLAEGPPVAFSWLVAGVTTLSLQVTSVESDYGSRLVLITPEVLGSIDELGKL</sequence>
<evidence type="ECO:0000313" key="5">
    <source>
        <dbReference type="EMBL" id="TFB69021.1"/>
    </source>
</evidence>
<name>A0A4R8UPB2_9MICO</name>
<dbReference type="AlphaFoldDB" id="A0A4R8UPB2"/>
<evidence type="ECO:0000259" key="4">
    <source>
        <dbReference type="Pfam" id="PF25591"/>
    </source>
</evidence>
<dbReference type="InterPro" id="IPR008979">
    <property type="entry name" value="Galactose-bd-like_sf"/>
</dbReference>
<gene>
    <name evidence="5" type="ORF">E3O06_16230</name>
</gene>
<accession>A0A4R8UPB2</accession>
<feature type="domain" description="Glycosyl hydrolase family 98 putative carbohydrate-binding module" evidence="3">
    <location>
        <begin position="314"/>
        <end position="408"/>
    </location>
</feature>
<organism evidence="5 6">
    <name type="scientific">Cryobacterium glaciale</name>
    <dbReference type="NCBI Taxonomy" id="1259145"/>
    <lineage>
        <taxon>Bacteria</taxon>
        <taxon>Bacillati</taxon>
        <taxon>Actinomycetota</taxon>
        <taxon>Actinomycetes</taxon>
        <taxon>Micrococcales</taxon>
        <taxon>Microbacteriaceae</taxon>
        <taxon>Cryobacterium</taxon>
    </lineage>
</organism>
<feature type="domain" description="Leucine rich repeat variant" evidence="4">
    <location>
        <begin position="9"/>
        <end position="61"/>
    </location>
</feature>
<keyword evidence="2" id="KW-0812">Transmembrane</keyword>
<evidence type="ECO:0000256" key="2">
    <source>
        <dbReference type="SAM" id="Phobius"/>
    </source>
</evidence>
<dbReference type="InterPro" id="IPR013222">
    <property type="entry name" value="Glyco_hyd_98_carb-bd"/>
</dbReference>
<dbReference type="Proteomes" id="UP000298173">
    <property type="component" value="Unassembled WGS sequence"/>
</dbReference>
<proteinExistence type="predicted"/>
<dbReference type="InterPro" id="IPR057893">
    <property type="entry name" value="LRV_2"/>
</dbReference>
<dbReference type="InterPro" id="IPR038637">
    <property type="entry name" value="NPCBM_sf"/>
</dbReference>
<dbReference type="Gene3D" id="2.60.120.1060">
    <property type="entry name" value="NPCBM/NEW2 domain"/>
    <property type="match status" value="1"/>
</dbReference>
<evidence type="ECO:0008006" key="7">
    <source>
        <dbReference type="Google" id="ProtNLM"/>
    </source>
</evidence>
<dbReference type="Pfam" id="PF08305">
    <property type="entry name" value="NPCBM"/>
    <property type="match status" value="1"/>
</dbReference>
<feature type="compositionally biased region" description="Low complexity" evidence="1">
    <location>
        <begin position="86"/>
        <end position="105"/>
    </location>
</feature>